<name>A0A8J5U7Y9_FUSOX</name>
<protein>
    <submittedName>
        <fullName evidence="1">Uncharacterized protein</fullName>
    </submittedName>
</protein>
<evidence type="ECO:0000313" key="2">
    <source>
        <dbReference type="Proteomes" id="UP000694050"/>
    </source>
</evidence>
<accession>A0A8J5U7Y9</accession>
<dbReference type="Proteomes" id="UP000694050">
    <property type="component" value="Unassembled WGS sequence"/>
</dbReference>
<proteinExistence type="predicted"/>
<organism evidence="1 2">
    <name type="scientific">Fusarium oxysporum f. sp. rapae</name>
    <dbReference type="NCBI Taxonomy" id="485398"/>
    <lineage>
        <taxon>Eukaryota</taxon>
        <taxon>Fungi</taxon>
        <taxon>Dikarya</taxon>
        <taxon>Ascomycota</taxon>
        <taxon>Pezizomycotina</taxon>
        <taxon>Sordariomycetes</taxon>
        <taxon>Hypocreomycetidae</taxon>
        <taxon>Hypocreales</taxon>
        <taxon>Nectriaceae</taxon>
        <taxon>Fusarium</taxon>
        <taxon>Fusarium oxysporum species complex</taxon>
    </lineage>
</organism>
<sequence length="92" mass="10443">MAFLSWDVRPQWLEEVQGDLNAVDNEWIDGEKGGRPDPSNDHRQCSSEAWLSVLEQVRTKFWNHVGGQNGTALATIRALDERMAQSRNGSFE</sequence>
<gene>
    <name evidence="1" type="ORF">Forpe1208_v009602</name>
</gene>
<dbReference type="AlphaFoldDB" id="A0A8J5U7Y9"/>
<comment type="caution">
    <text evidence="1">The sequence shown here is derived from an EMBL/GenBank/DDBJ whole genome shotgun (WGS) entry which is preliminary data.</text>
</comment>
<evidence type="ECO:0000313" key="1">
    <source>
        <dbReference type="EMBL" id="KAG7412372.1"/>
    </source>
</evidence>
<dbReference type="EMBL" id="JAELUQ010000006">
    <property type="protein sequence ID" value="KAG7412372.1"/>
    <property type="molecule type" value="Genomic_DNA"/>
</dbReference>
<reference evidence="1" key="1">
    <citation type="submission" date="2021-04" db="EMBL/GenBank/DDBJ databases">
        <title>First draft genome resource for Brassicaceae pathogens Fusarium oxysporum f. sp. raphani and Fusarium oxysporum f. sp. rapae.</title>
        <authorList>
            <person name="Asai S."/>
        </authorList>
    </citation>
    <scope>NUCLEOTIDE SEQUENCE</scope>
    <source>
        <strain evidence="1">Tf1208</strain>
    </source>
</reference>